<feature type="compositionally biased region" description="Basic and acidic residues" evidence="1">
    <location>
        <begin position="206"/>
        <end position="220"/>
    </location>
</feature>
<gene>
    <name evidence="2" type="ORF">KI387_020458</name>
</gene>
<proteinExistence type="predicted"/>
<feature type="non-terminal residue" evidence="2">
    <location>
        <position position="268"/>
    </location>
</feature>
<feature type="compositionally biased region" description="Basic and acidic residues" evidence="1">
    <location>
        <begin position="47"/>
        <end position="67"/>
    </location>
</feature>
<feature type="region of interest" description="Disordered" evidence="1">
    <location>
        <begin position="1"/>
        <end position="67"/>
    </location>
</feature>
<protein>
    <submittedName>
        <fullName evidence="2">Uncharacterized protein</fullName>
    </submittedName>
</protein>
<keyword evidence="3" id="KW-1185">Reference proteome</keyword>
<evidence type="ECO:0000256" key="1">
    <source>
        <dbReference type="SAM" id="MobiDB-lite"/>
    </source>
</evidence>
<feature type="region of interest" description="Disordered" evidence="1">
    <location>
        <begin position="201"/>
        <end position="220"/>
    </location>
</feature>
<organism evidence="2 3">
    <name type="scientific">Taxus chinensis</name>
    <name type="common">Chinese yew</name>
    <name type="synonym">Taxus wallichiana var. chinensis</name>
    <dbReference type="NCBI Taxonomy" id="29808"/>
    <lineage>
        <taxon>Eukaryota</taxon>
        <taxon>Viridiplantae</taxon>
        <taxon>Streptophyta</taxon>
        <taxon>Embryophyta</taxon>
        <taxon>Tracheophyta</taxon>
        <taxon>Spermatophyta</taxon>
        <taxon>Pinopsida</taxon>
        <taxon>Pinidae</taxon>
        <taxon>Conifers II</taxon>
        <taxon>Cupressales</taxon>
        <taxon>Taxaceae</taxon>
        <taxon>Taxus</taxon>
    </lineage>
</organism>
<feature type="non-terminal residue" evidence="2">
    <location>
        <position position="1"/>
    </location>
</feature>
<feature type="region of interest" description="Disordered" evidence="1">
    <location>
        <begin position="94"/>
        <end position="143"/>
    </location>
</feature>
<accession>A0AA38GBI2</accession>
<evidence type="ECO:0000313" key="2">
    <source>
        <dbReference type="EMBL" id="KAH9318689.1"/>
    </source>
</evidence>
<name>A0AA38GBI2_TAXCH</name>
<reference evidence="2 3" key="1">
    <citation type="journal article" date="2021" name="Nat. Plants">
        <title>The Taxus genome provides insights into paclitaxel biosynthesis.</title>
        <authorList>
            <person name="Xiong X."/>
            <person name="Gou J."/>
            <person name="Liao Q."/>
            <person name="Li Y."/>
            <person name="Zhou Q."/>
            <person name="Bi G."/>
            <person name="Li C."/>
            <person name="Du R."/>
            <person name="Wang X."/>
            <person name="Sun T."/>
            <person name="Guo L."/>
            <person name="Liang H."/>
            <person name="Lu P."/>
            <person name="Wu Y."/>
            <person name="Zhang Z."/>
            <person name="Ro D.K."/>
            <person name="Shang Y."/>
            <person name="Huang S."/>
            <person name="Yan J."/>
        </authorList>
    </citation>
    <scope>NUCLEOTIDE SEQUENCE [LARGE SCALE GENOMIC DNA]</scope>
    <source>
        <strain evidence="2">Ta-2019</strain>
    </source>
</reference>
<dbReference type="EMBL" id="JAHRHJ020000004">
    <property type="protein sequence ID" value="KAH9318689.1"/>
    <property type="molecule type" value="Genomic_DNA"/>
</dbReference>
<sequence>CRKQVVWASKNCKNRLSPGPAQGGTNGTEIREPPEPPEMSPGGPLSKWDKWDRSTRRARKADPAEEKNWLTVEEGSIQDEWNKWTRNARTGRIARNQYKEPKSNWDARARNTRTARTDRKESNQSKSKWDRRATNTRIGRNCPKRSKIKWDIRDKWRRGTRRSRISRGPIRSCHVSSQEKSQKSQWAGFRAPIRTNGIMPRVPARAHKENSKDSPPKSRRERIIQRIRACHVASKWQCAGKYFKIRFRLFRALNLQIDISFDPELGFA</sequence>
<feature type="compositionally biased region" description="Basic and acidic residues" evidence="1">
    <location>
        <begin position="97"/>
        <end position="133"/>
    </location>
</feature>
<comment type="caution">
    <text evidence="2">The sequence shown here is derived from an EMBL/GenBank/DDBJ whole genome shotgun (WGS) entry which is preliminary data.</text>
</comment>
<dbReference type="AlphaFoldDB" id="A0AA38GBI2"/>
<dbReference type="Proteomes" id="UP000824469">
    <property type="component" value="Unassembled WGS sequence"/>
</dbReference>
<evidence type="ECO:0000313" key="3">
    <source>
        <dbReference type="Proteomes" id="UP000824469"/>
    </source>
</evidence>